<evidence type="ECO:0000313" key="2">
    <source>
        <dbReference type="Proteomes" id="UP000184255"/>
    </source>
</evidence>
<dbReference type="VEuPathDB" id="FungiDB:FMAN_05350"/>
<protein>
    <submittedName>
        <fullName evidence="1">Uncharacterized protein</fullName>
    </submittedName>
</protein>
<dbReference type="Proteomes" id="UP000184255">
    <property type="component" value="Unassembled WGS sequence"/>
</dbReference>
<comment type="caution">
    <text evidence="1">The sequence shown here is derived from an EMBL/GenBank/DDBJ whole genome shotgun (WGS) entry which is preliminary data.</text>
</comment>
<reference evidence="2" key="1">
    <citation type="journal article" date="2016" name="Genome Biol. Evol.">
        <title>Comparative 'omics' of the Fusarium fujikuroi species complex highlights differences in genetic potential and metabolite synthesis.</title>
        <authorList>
            <person name="Niehaus E.-M."/>
            <person name="Muensterkoetter M."/>
            <person name="Proctor R.H."/>
            <person name="Brown D.W."/>
            <person name="Sharon A."/>
            <person name="Idan Y."/>
            <person name="Oren-Young L."/>
            <person name="Sieber C.M."/>
            <person name="Novak O."/>
            <person name="Pencik A."/>
            <person name="Tarkowska D."/>
            <person name="Hromadova K."/>
            <person name="Freeman S."/>
            <person name="Maymon M."/>
            <person name="Elazar M."/>
            <person name="Youssef S.A."/>
            <person name="El-Shabrawy E.S.M."/>
            <person name="Shalaby A.B.A."/>
            <person name="Houterman P."/>
            <person name="Brock N.L."/>
            <person name="Burkhardt I."/>
            <person name="Tsavkelova E.A."/>
            <person name="Dickschat J.S."/>
            <person name="Galuszka P."/>
            <person name="Gueldener U."/>
            <person name="Tudzynski B."/>
        </authorList>
    </citation>
    <scope>NUCLEOTIDE SEQUENCE [LARGE SCALE GENOMIC DNA]</scope>
    <source>
        <strain evidence="2">MRC7560</strain>
    </source>
</reference>
<proteinExistence type="predicted"/>
<sequence>MLTIETVTLAPGQRLPLTVANNKDHHDLDCFKQPTKDYDTDILYDAQSGQTAPRPVVAIQSDRTVLFTVRVRVPQELQHGPIVLSTDKSGSTWYSSYDFGTDPDPDIVVFNMMIVYRDGPGVWNPGSLLGPTQFYVYNYPGDSMTPVLCQEQPAKVPMELYFLSNELPSYFSSGVPLLLLQIFLGAAVQQNITNVQQWMALVVKICHGSAKPITGEPANTQDHWLKYNTAGGAPSFVVPNPDSPDPIPVLRLFNNYGGCFQLSAWLDAYRNYKQIGALALVNCYDQAGAVELAASLGVNYDCIAWEFHQTYGYISKKSELVGWGHCNNPYFDKNPKNKVLGEKDTARQPFANHAFLSWNPEFDPSSAFYLDKTDPSTYTDVNMLALDACAGPHLGNETRGVWVSPTSYPPGYTDNSTYWKTRDDQYPDNAATHFAGLTDRHFWTPGITGLSSDDAQRSYGALPADPFAGTGIIFPTAADFPDSTMVLGGSVSDMQSFFTRALIQSQPDTTDWKSVPIADILLPNNTGVIRETKLYDPKQPAFDYASLKISVLPSLSDALTFQKARAAQVIITSTMTASDFTPSLSSQASTRRIHILQADYTSILVCLNLMVEISGYISQEVVQGLTNSMAQHLEGFPSEPSNQWQQILQ</sequence>
<keyword evidence="2" id="KW-1185">Reference proteome</keyword>
<organism evidence="1 2">
    <name type="scientific">Fusarium mangiferae</name>
    <name type="common">Mango malformation disease fungus</name>
    <dbReference type="NCBI Taxonomy" id="192010"/>
    <lineage>
        <taxon>Eukaryota</taxon>
        <taxon>Fungi</taxon>
        <taxon>Dikarya</taxon>
        <taxon>Ascomycota</taxon>
        <taxon>Pezizomycotina</taxon>
        <taxon>Sordariomycetes</taxon>
        <taxon>Hypocreomycetidae</taxon>
        <taxon>Hypocreales</taxon>
        <taxon>Nectriaceae</taxon>
        <taxon>Fusarium</taxon>
        <taxon>Fusarium fujikuroi species complex</taxon>
    </lineage>
</organism>
<dbReference type="EMBL" id="FCQH01000002">
    <property type="protein sequence ID" value="CVK87800.1"/>
    <property type="molecule type" value="Genomic_DNA"/>
</dbReference>
<name>A0A1L7SML0_FUSMA</name>
<evidence type="ECO:0000313" key="1">
    <source>
        <dbReference type="EMBL" id="CVK87800.1"/>
    </source>
</evidence>
<dbReference type="RefSeq" id="XP_041678908.1">
    <property type="nucleotide sequence ID" value="XM_041828002.1"/>
</dbReference>
<dbReference type="GeneID" id="65084617"/>
<gene>
    <name evidence="1" type="ORF">FMAN_05350</name>
</gene>
<accession>A0A1L7SML0</accession>
<dbReference type="AlphaFoldDB" id="A0A1L7SML0"/>